<dbReference type="PANTHER" id="PTHR30294">
    <property type="entry name" value="MEMBRANE COMPONENT OF ABC TRANSPORTER YHHJ-RELATED"/>
    <property type="match status" value="1"/>
</dbReference>
<feature type="transmembrane region" description="Helical" evidence="8">
    <location>
        <begin position="170"/>
        <end position="192"/>
    </location>
</feature>
<dbReference type="InterPro" id="IPR047817">
    <property type="entry name" value="ABC2_TM_bact-type"/>
</dbReference>
<evidence type="ECO:0000256" key="7">
    <source>
        <dbReference type="ARBA" id="ARBA00023136"/>
    </source>
</evidence>
<dbReference type="Gene3D" id="3.40.1710.10">
    <property type="entry name" value="abc type-2 transporter like domain"/>
    <property type="match status" value="1"/>
</dbReference>
<evidence type="ECO:0000259" key="9">
    <source>
        <dbReference type="PROSITE" id="PS51012"/>
    </source>
</evidence>
<feature type="transmembrane region" description="Helical" evidence="8">
    <location>
        <begin position="282"/>
        <end position="300"/>
    </location>
</feature>
<dbReference type="GO" id="GO:0043190">
    <property type="term" value="C:ATP-binding cassette (ABC) transporter complex"/>
    <property type="evidence" value="ECO:0007669"/>
    <property type="project" value="InterPro"/>
</dbReference>
<keyword evidence="3 8" id="KW-0813">Transport</keyword>
<evidence type="ECO:0000256" key="2">
    <source>
        <dbReference type="ARBA" id="ARBA00007783"/>
    </source>
</evidence>
<feature type="transmembrane region" description="Helical" evidence="8">
    <location>
        <begin position="218"/>
        <end position="239"/>
    </location>
</feature>
<evidence type="ECO:0000313" key="11">
    <source>
        <dbReference type="Proteomes" id="UP000070250"/>
    </source>
</evidence>
<keyword evidence="6 8" id="KW-1133">Transmembrane helix</keyword>
<keyword evidence="4 8" id="KW-1003">Cell membrane</keyword>
<dbReference type="InterPro" id="IPR013525">
    <property type="entry name" value="ABC2_TM"/>
</dbReference>
<dbReference type="Proteomes" id="UP000070250">
    <property type="component" value="Chromosome"/>
</dbReference>
<proteinExistence type="inferred from homology"/>
<comment type="subcellular location">
    <subcellularLocation>
        <location evidence="8">Cell inner membrane</location>
        <topology evidence="8">Multi-pass membrane protein</topology>
    </subcellularLocation>
    <subcellularLocation>
        <location evidence="1">Cell membrane</location>
        <topology evidence="1">Multi-pass membrane protein</topology>
    </subcellularLocation>
</comment>
<name>A0A127F7P9_STEDE</name>
<protein>
    <recommendedName>
        <fullName evidence="8">Transport permease protein</fullName>
    </recommendedName>
</protein>
<dbReference type="InterPro" id="IPR000412">
    <property type="entry name" value="ABC_2_transport"/>
</dbReference>
<dbReference type="EMBL" id="CP011971">
    <property type="protein sequence ID" value="AMN45651.1"/>
    <property type="molecule type" value="Genomic_DNA"/>
</dbReference>
<gene>
    <name evidence="10" type="ORF">ACG33_00725</name>
</gene>
<evidence type="ECO:0000256" key="4">
    <source>
        <dbReference type="ARBA" id="ARBA00022475"/>
    </source>
</evidence>
<dbReference type="InterPro" id="IPR051449">
    <property type="entry name" value="ABC-2_transporter_component"/>
</dbReference>
<evidence type="ECO:0000256" key="3">
    <source>
        <dbReference type="ARBA" id="ARBA00022448"/>
    </source>
</evidence>
<keyword evidence="7 8" id="KW-0472">Membrane</keyword>
<feature type="transmembrane region" description="Helical" evidence="8">
    <location>
        <begin position="21"/>
        <end position="41"/>
    </location>
</feature>
<dbReference type="AlphaFoldDB" id="A0A127F7P9"/>
<dbReference type="KEGG" id="sdf:ACG33_00725"/>
<dbReference type="OrthoDB" id="9808686at2"/>
<dbReference type="Pfam" id="PF12698">
    <property type="entry name" value="ABC2_membrane_3"/>
    <property type="match status" value="1"/>
</dbReference>
<dbReference type="PROSITE" id="PS51012">
    <property type="entry name" value="ABC_TM2"/>
    <property type="match status" value="1"/>
</dbReference>
<evidence type="ECO:0000256" key="1">
    <source>
        <dbReference type="ARBA" id="ARBA00004651"/>
    </source>
</evidence>
<evidence type="ECO:0000256" key="5">
    <source>
        <dbReference type="ARBA" id="ARBA00022692"/>
    </source>
</evidence>
<reference evidence="10 11" key="1">
    <citation type="submission" date="2015-06" db="EMBL/GenBank/DDBJ databases">
        <title>A Comprehensive Approach to Explore the Metabolic and Phylogenetic Diversity of Bacterial Steroid Degradation in the Environment: Testosterone as an Example.</title>
        <authorList>
            <person name="Yang F.-C."/>
            <person name="Chen Y.-L."/>
            <person name="Yu C.-P."/>
            <person name="Tang S.-L."/>
            <person name="Wang P.-H."/>
            <person name="Ismail W."/>
            <person name="Wang C.-H."/>
            <person name="Yang C.-Y."/>
            <person name="Chiang Y.-R."/>
        </authorList>
    </citation>
    <scope>NUCLEOTIDE SEQUENCE [LARGE SCALE GENOMIC DNA]</scope>
    <source>
        <strain evidence="10 11">DSM 18526</strain>
    </source>
</reference>
<dbReference type="GO" id="GO:0140359">
    <property type="term" value="F:ABC-type transporter activity"/>
    <property type="evidence" value="ECO:0007669"/>
    <property type="project" value="InterPro"/>
</dbReference>
<dbReference type="RefSeq" id="WP_066917913.1">
    <property type="nucleotide sequence ID" value="NZ_CP011971.1"/>
</dbReference>
<keyword evidence="11" id="KW-1185">Reference proteome</keyword>
<keyword evidence="5 8" id="KW-0812">Transmembrane</keyword>
<evidence type="ECO:0000313" key="10">
    <source>
        <dbReference type="EMBL" id="AMN45651.1"/>
    </source>
</evidence>
<evidence type="ECO:0000256" key="6">
    <source>
        <dbReference type="ARBA" id="ARBA00022989"/>
    </source>
</evidence>
<accession>A0A127F7P9</accession>
<dbReference type="PRINTS" id="PR00164">
    <property type="entry name" value="ABC2TRNSPORT"/>
</dbReference>
<sequence length="363" mass="39934">MLARILAIATKEIRQLRRDRLTFGMIVGIPLIQMLLFGYAINFDVRGLHAGVVDEARTSMSRALIADMQASGVIRVQAYADSVPGLRRLMQTENISIGIHIPADFERRRLDAERPLAHLFVDGSEPTVENVARAFAAMPLPRRAGLYGYPAPLFEVRTEYNPEKRTAVQIVPALIGVILSMTMMMFTAVAIVRERERGNLELLITTPASSFELMIGKLVPYVFIGLLQTTLVLFLGAALFDVPVNGSLGSLYVAASLFIGATLALGLLASTLAQTQMQAFQMAFFIMLPSILLSGFVFPFEGMPQAARWVAQVLPLTHFVELVRGIALRGASLGGLYLPIYKLVTFICIVLAAVILRFHKRLD</sequence>
<dbReference type="STRING" id="465721.ACG33_00725"/>
<feature type="transmembrane region" description="Helical" evidence="8">
    <location>
        <begin position="251"/>
        <end position="270"/>
    </location>
</feature>
<dbReference type="PATRIC" id="fig|465721.4.peg.160"/>
<comment type="similarity">
    <text evidence="2 8">Belongs to the ABC-2 integral membrane protein family.</text>
</comment>
<dbReference type="PANTHER" id="PTHR30294:SF29">
    <property type="entry name" value="MULTIDRUG ABC TRANSPORTER PERMEASE YBHS-RELATED"/>
    <property type="match status" value="1"/>
</dbReference>
<evidence type="ECO:0000256" key="8">
    <source>
        <dbReference type="RuleBase" id="RU361157"/>
    </source>
</evidence>
<feature type="domain" description="ABC transmembrane type-2" evidence="9">
    <location>
        <begin position="132"/>
        <end position="361"/>
    </location>
</feature>
<organism evidence="10 11">
    <name type="scientific">Steroidobacter denitrificans</name>
    <dbReference type="NCBI Taxonomy" id="465721"/>
    <lineage>
        <taxon>Bacteria</taxon>
        <taxon>Pseudomonadati</taxon>
        <taxon>Pseudomonadota</taxon>
        <taxon>Gammaproteobacteria</taxon>
        <taxon>Steroidobacterales</taxon>
        <taxon>Steroidobacteraceae</taxon>
        <taxon>Steroidobacter</taxon>
    </lineage>
</organism>
<feature type="transmembrane region" description="Helical" evidence="8">
    <location>
        <begin position="340"/>
        <end position="358"/>
    </location>
</feature>